<evidence type="ECO:0000313" key="2">
    <source>
        <dbReference type="EMBL" id="CAJ1578979.1"/>
    </source>
</evidence>
<feature type="region of interest" description="Disordered" evidence="1">
    <location>
        <begin position="110"/>
        <end position="150"/>
    </location>
</feature>
<feature type="compositionally biased region" description="Low complexity" evidence="1">
    <location>
        <begin position="117"/>
        <end position="127"/>
    </location>
</feature>
<gene>
    <name evidence="2" type="ORF">MU0050_000276</name>
</gene>
<proteinExistence type="predicted"/>
<accession>A0ABM9M8G5</accession>
<evidence type="ECO:0000256" key="1">
    <source>
        <dbReference type="SAM" id="MobiDB-lite"/>
    </source>
</evidence>
<evidence type="ECO:0000313" key="3">
    <source>
        <dbReference type="Proteomes" id="UP001190466"/>
    </source>
</evidence>
<dbReference type="Proteomes" id="UP001190466">
    <property type="component" value="Chromosome"/>
</dbReference>
<sequence length="150" mass="16657">MSETPDTPTETTEPVDNAQAPDNTADTDNRASEAKKYRLRAQAAEADRDTLRTQLTAMQRAEVERLAGQRLADGADIWHDNDDLTELLDDSGNVDTDRVTERVAQILTARPHWQKPSSATESTSTVTSRDRITAGNNNTFADAFKPKDRR</sequence>
<feature type="compositionally biased region" description="Basic and acidic residues" evidence="1">
    <location>
        <begin position="27"/>
        <end position="36"/>
    </location>
</feature>
<reference evidence="2 3" key="1">
    <citation type="submission" date="2023-08" db="EMBL/GenBank/DDBJ databases">
        <authorList>
            <person name="Folkvardsen B D."/>
            <person name="Norman A."/>
        </authorList>
    </citation>
    <scope>NUCLEOTIDE SEQUENCE [LARGE SCALE GENOMIC DNA]</scope>
    <source>
        <strain evidence="2 3">Mu0050</strain>
    </source>
</reference>
<dbReference type="RefSeq" id="WP_316513782.1">
    <property type="nucleotide sequence ID" value="NZ_OY726395.1"/>
</dbReference>
<dbReference type="EMBL" id="OY726395">
    <property type="protein sequence ID" value="CAJ1578979.1"/>
    <property type="molecule type" value="Genomic_DNA"/>
</dbReference>
<organism evidence="2 3">
    <name type="scientific">[Mycobacterium] wendilense</name>
    <dbReference type="NCBI Taxonomy" id="3064284"/>
    <lineage>
        <taxon>Bacteria</taxon>
        <taxon>Bacillati</taxon>
        <taxon>Actinomycetota</taxon>
        <taxon>Actinomycetes</taxon>
        <taxon>Mycobacteriales</taxon>
        <taxon>Mycobacteriaceae</taxon>
        <taxon>Mycolicibacter</taxon>
    </lineage>
</organism>
<protein>
    <recommendedName>
        <fullName evidence="4">Scaffolding protein</fullName>
    </recommendedName>
</protein>
<feature type="region of interest" description="Disordered" evidence="1">
    <location>
        <begin position="1"/>
        <end position="48"/>
    </location>
</feature>
<name>A0ABM9M8G5_9MYCO</name>
<evidence type="ECO:0008006" key="4">
    <source>
        <dbReference type="Google" id="ProtNLM"/>
    </source>
</evidence>
<feature type="compositionally biased region" description="Low complexity" evidence="1">
    <location>
        <begin position="1"/>
        <end position="14"/>
    </location>
</feature>
<keyword evidence="3" id="KW-1185">Reference proteome</keyword>